<dbReference type="EMBL" id="CAJVPZ010026065">
    <property type="protein sequence ID" value="CAG8724550.1"/>
    <property type="molecule type" value="Genomic_DNA"/>
</dbReference>
<evidence type="ECO:0000256" key="5">
    <source>
        <dbReference type="ARBA" id="ARBA00023212"/>
    </source>
</evidence>
<dbReference type="Proteomes" id="UP000789396">
    <property type="component" value="Unassembled WGS sequence"/>
</dbReference>
<keyword evidence="2 6" id="KW-0963">Cytoplasm</keyword>
<gene>
    <name evidence="8" type="ORF">RFULGI_LOCUS11690</name>
</gene>
<feature type="region of interest" description="Disordered" evidence="7">
    <location>
        <begin position="1"/>
        <end position="64"/>
    </location>
</feature>
<dbReference type="PROSITE" id="PS00229">
    <property type="entry name" value="TAU_MAP_1"/>
    <property type="match status" value="2"/>
</dbReference>
<evidence type="ECO:0000313" key="9">
    <source>
        <dbReference type="Proteomes" id="UP000789396"/>
    </source>
</evidence>
<dbReference type="AlphaFoldDB" id="A0A9N9I821"/>
<protein>
    <recommendedName>
        <fullName evidence="6">Microtubule-associated protein</fullName>
    </recommendedName>
</protein>
<sequence length="472" mass="51635">MAATQIPLTSQLPTLKKTSNPRPQLTRSQSSDTLSQTSSNSSRGKKSRVSPHIIPTQKQDFSHVRSRVGSLDNLSHIPKGGEIKIFSDKPDFSNVGSRIGSLDNIDHVPKGGEKKILSIKTDFTNVGSRVGSLENINHTPKGGDKKIFSVKPSFSNVSSRVGSLDNINHIPKGGDKKIESIKVDFSNVAPRIGSLDNIDHVPKGGDKKIPSVKVDFSKVHSRVGSLDNIYHTPKGNVLIFLKQSFDHVQPRVGSLDNIDHVPGGGDKYVPLKIPTKIPMSAVKSRVGSLDNIHHTPGGGDVRIYSRKLSYRDVSPKIRVRSSSNASSVEDNDRSDIVYSPISSLALDESLEVNSPPSDPLADSNTPLTEVLPPIMENLQSYHQASEPPKSMDDQVFERNDFDEDEPIEVVQNSQLNDTELDFQVNIQRKTLLLANESNLPRALSTVEMPPDNSVSPTQPELTAVQKEDYDSS</sequence>
<organism evidence="8 9">
    <name type="scientific">Racocetra fulgida</name>
    <dbReference type="NCBI Taxonomy" id="60492"/>
    <lineage>
        <taxon>Eukaryota</taxon>
        <taxon>Fungi</taxon>
        <taxon>Fungi incertae sedis</taxon>
        <taxon>Mucoromycota</taxon>
        <taxon>Glomeromycotina</taxon>
        <taxon>Glomeromycetes</taxon>
        <taxon>Diversisporales</taxon>
        <taxon>Gigasporaceae</taxon>
        <taxon>Racocetra</taxon>
    </lineage>
</organism>
<dbReference type="GO" id="GO:0005874">
    <property type="term" value="C:microtubule"/>
    <property type="evidence" value="ECO:0007669"/>
    <property type="project" value="UniProtKB-KW"/>
</dbReference>
<dbReference type="PANTHER" id="PTHR11501">
    <property type="entry name" value="MICROTUBULE-ASSOCIATED PROTEIN"/>
    <property type="match status" value="1"/>
</dbReference>
<comment type="subcellular location">
    <subcellularLocation>
        <location evidence="1 6">Cytoplasm</location>
        <location evidence="1 6">Cytoskeleton</location>
    </subcellularLocation>
</comment>
<dbReference type="PROSITE" id="PS51491">
    <property type="entry name" value="TAU_MAP_2"/>
    <property type="match status" value="8"/>
</dbReference>
<feature type="compositionally biased region" description="Polar residues" evidence="7">
    <location>
        <begin position="1"/>
        <end position="23"/>
    </location>
</feature>
<keyword evidence="3" id="KW-0597">Phosphoprotein</keyword>
<proteinExistence type="predicted"/>
<dbReference type="Pfam" id="PF00418">
    <property type="entry name" value="Tubulin-binding"/>
    <property type="match status" value="8"/>
</dbReference>
<dbReference type="GO" id="GO:0008017">
    <property type="term" value="F:microtubule binding"/>
    <property type="evidence" value="ECO:0007669"/>
    <property type="project" value="InterPro"/>
</dbReference>
<keyword evidence="6" id="KW-0493">Microtubule</keyword>
<feature type="non-terminal residue" evidence="8">
    <location>
        <position position="472"/>
    </location>
</feature>
<evidence type="ECO:0000313" key="8">
    <source>
        <dbReference type="EMBL" id="CAG8724550.1"/>
    </source>
</evidence>
<keyword evidence="4" id="KW-0677">Repeat</keyword>
<dbReference type="InterPro" id="IPR027324">
    <property type="entry name" value="MAP2/MAP4/Tau"/>
</dbReference>
<name>A0A9N9I821_9GLOM</name>
<accession>A0A9N9I821</accession>
<dbReference type="PANTHER" id="PTHR11501:SF18">
    <property type="entry name" value="MICROTUBULE-ASSOCIATED PROTEIN"/>
    <property type="match status" value="1"/>
</dbReference>
<dbReference type="GO" id="GO:0000226">
    <property type="term" value="P:microtubule cytoskeleton organization"/>
    <property type="evidence" value="ECO:0007669"/>
    <property type="project" value="TreeGrafter"/>
</dbReference>
<evidence type="ECO:0000256" key="4">
    <source>
        <dbReference type="ARBA" id="ARBA00022737"/>
    </source>
</evidence>
<keyword evidence="5 6" id="KW-0206">Cytoskeleton</keyword>
<evidence type="ECO:0000256" key="6">
    <source>
        <dbReference type="RuleBase" id="RU000686"/>
    </source>
</evidence>
<dbReference type="InterPro" id="IPR001084">
    <property type="entry name" value="MAP_tubulin-bd_rpt"/>
</dbReference>
<comment type="caution">
    <text evidence="8">The sequence shown here is derived from an EMBL/GenBank/DDBJ whole genome shotgun (WGS) entry which is preliminary data.</text>
</comment>
<evidence type="ECO:0000256" key="2">
    <source>
        <dbReference type="ARBA" id="ARBA00022490"/>
    </source>
</evidence>
<feature type="region of interest" description="Disordered" evidence="7">
    <location>
        <begin position="443"/>
        <end position="472"/>
    </location>
</feature>
<reference evidence="8" key="1">
    <citation type="submission" date="2021-06" db="EMBL/GenBank/DDBJ databases">
        <authorList>
            <person name="Kallberg Y."/>
            <person name="Tangrot J."/>
            <person name="Rosling A."/>
        </authorList>
    </citation>
    <scope>NUCLEOTIDE SEQUENCE</scope>
    <source>
        <strain evidence="8">IN212</strain>
    </source>
</reference>
<evidence type="ECO:0000256" key="1">
    <source>
        <dbReference type="ARBA" id="ARBA00004245"/>
    </source>
</evidence>
<dbReference type="OrthoDB" id="206213at2759"/>
<feature type="compositionally biased region" description="Low complexity" evidence="7">
    <location>
        <begin position="24"/>
        <end position="42"/>
    </location>
</feature>
<keyword evidence="9" id="KW-1185">Reference proteome</keyword>
<evidence type="ECO:0000256" key="3">
    <source>
        <dbReference type="ARBA" id="ARBA00022553"/>
    </source>
</evidence>
<evidence type="ECO:0000256" key="7">
    <source>
        <dbReference type="SAM" id="MobiDB-lite"/>
    </source>
</evidence>